<evidence type="ECO:0000256" key="1">
    <source>
        <dbReference type="SAM" id="Phobius"/>
    </source>
</evidence>
<accession>A0AAQ3S0F9</accession>
<dbReference type="Proteomes" id="UP001374535">
    <property type="component" value="Chromosome 4"/>
</dbReference>
<keyword evidence="1" id="KW-0472">Membrane</keyword>
<dbReference type="AlphaFoldDB" id="A0AAQ3S0F9"/>
<keyword evidence="3" id="KW-1185">Reference proteome</keyword>
<dbReference type="PANTHER" id="PTHR32370">
    <property type="entry name" value="OS12G0117600 PROTEIN"/>
    <property type="match status" value="1"/>
</dbReference>
<keyword evidence="1" id="KW-1133">Transmembrane helix</keyword>
<dbReference type="InterPro" id="IPR043454">
    <property type="entry name" value="NPH3/RPT2-like"/>
</dbReference>
<reference evidence="2 3" key="1">
    <citation type="journal article" date="2023" name="Life. Sci Alliance">
        <title>Evolutionary insights into 3D genome organization and epigenetic landscape of Vigna mungo.</title>
        <authorList>
            <person name="Junaid A."/>
            <person name="Singh B."/>
            <person name="Bhatia S."/>
        </authorList>
    </citation>
    <scope>NUCLEOTIDE SEQUENCE [LARGE SCALE GENOMIC DNA]</scope>
    <source>
        <strain evidence="2">Urdbean</strain>
    </source>
</reference>
<evidence type="ECO:0000313" key="2">
    <source>
        <dbReference type="EMBL" id="WVZ14724.1"/>
    </source>
</evidence>
<dbReference type="EMBL" id="CP144697">
    <property type="protein sequence ID" value="WVZ14724.1"/>
    <property type="molecule type" value="Genomic_DNA"/>
</dbReference>
<name>A0AAQ3S0F9_VIGMU</name>
<feature type="transmembrane region" description="Helical" evidence="1">
    <location>
        <begin position="124"/>
        <end position="143"/>
    </location>
</feature>
<keyword evidence="1" id="KW-0812">Transmembrane</keyword>
<proteinExistence type="predicted"/>
<evidence type="ECO:0000313" key="3">
    <source>
        <dbReference type="Proteomes" id="UP001374535"/>
    </source>
</evidence>
<gene>
    <name evidence="2" type="ORF">V8G54_012290</name>
</gene>
<protein>
    <submittedName>
        <fullName evidence="2">Uncharacterized protein</fullName>
    </submittedName>
</protein>
<organism evidence="2 3">
    <name type="scientific">Vigna mungo</name>
    <name type="common">Black gram</name>
    <name type="synonym">Phaseolus mungo</name>
    <dbReference type="NCBI Taxonomy" id="3915"/>
    <lineage>
        <taxon>Eukaryota</taxon>
        <taxon>Viridiplantae</taxon>
        <taxon>Streptophyta</taxon>
        <taxon>Embryophyta</taxon>
        <taxon>Tracheophyta</taxon>
        <taxon>Spermatophyta</taxon>
        <taxon>Magnoliopsida</taxon>
        <taxon>eudicotyledons</taxon>
        <taxon>Gunneridae</taxon>
        <taxon>Pentapetalae</taxon>
        <taxon>rosids</taxon>
        <taxon>fabids</taxon>
        <taxon>Fabales</taxon>
        <taxon>Fabaceae</taxon>
        <taxon>Papilionoideae</taxon>
        <taxon>50 kb inversion clade</taxon>
        <taxon>NPAAA clade</taxon>
        <taxon>indigoferoid/millettioid clade</taxon>
        <taxon>Phaseoleae</taxon>
        <taxon>Vigna</taxon>
    </lineage>
</organism>
<sequence>MKKQRARKFDERSTTMQPDKSVLELNGLPGGAKAFLHVAKFCYGVKMELTASNVVGLGCATEYLQMKLHIALRCINSLVLKVADQSLVNLPVSSGPSVAQSPEDEEVWNGISLNQRHQVKIGGLMMYLLLVCHCIKGSYEVLVRRRKRHPRSRSQRRRRGWRWTTETTMVNLGIPCRDRVIGYRFEEGFLRRETANGRDL</sequence>